<feature type="signal peptide" evidence="1">
    <location>
        <begin position="1"/>
        <end position="25"/>
    </location>
</feature>
<sequence>MNLNGIQTSFLLVAVLAMIFSNTNEVNLIEETIFKWDNLTSKTILDNDKIMPNSTGLPHSNDEPTIILSNSSRDEINSMMIDEYLTVSDTHVSPRVKRILKELFGNYEPFCWRRSYGRGAGRYLHTCPENENDQDGLLCYKPCNEGFN</sequence>
<accession>A0A8S2ST85</accession>
<dbReference type="EMBL" id="CAJOBA010049031">
    <property type="protein sequence ID" value="CAF4219167.1"/>
    <property type="molecule type" value="Genomic_DNA"/>
</dbReference>
<feature type="chain" id="PRO_5036434713" evidence="1">
    <location>
        <begin position="26"/>
        <end position="148"/>
    </location>
</feature>
<dbReference type="AlphaFoldDB" id="A0A8S2ST85"/>
<evidence type="ECO:0000313" key="3">
    <source>
        <dbReference type="EMBL" id="CAF4219167.1"/>
    </source>
</evidence>
<dbReference type="Proteomes" id="UP000677228">
    <property type="component" value="Unassembled WGS sequence"/>
</dbReference>
<organism evidence="3 4">
    <name type="scientific">Didymodactylos carnosus</name>
    <dbReference type="NCBI Taxonomy" id="1234261"/>
    <lineage>
        <taxon>Eukaryota</taxon>
        <taxon>Metazoa</taxon>
        <taxon>Spiralia</taxon>
        <taxon>Gnathifera</taxon>
        <taxon>Rotifera</taxon>
        <taxon>Eurotatoria</taxon>
        <taxon>Bdelloidea</taxon>
        <taxon>Philodinida</taxon>
        <taxon>Philodinidae</taxon>
        <taxon>Didymodactylos</taxon>
    </lineage>
</organism>
<dbReference type="EMBL" id="CAJNOK010027281">
    <property type="protein sequence ID" value="CAF1417333.1"/>
    <property type="molecule type" value="Genomic_DNA"/>
</dbReference>
<keyword evidence="1" id="KW-0732">Signal</keyword>
<evidence type="ECO:0000256" key="1">
    <source>
        <dbReference type="SAM" id="SignalP"/>
    </source>
</evidence>
<feature type="non-terminal residue" evidence="3">
    <location>
        <position position="1"/>
    </location>
</feature>
<evidence type="ECO:0000313" key="4">
    <source>
        <dbReference type="Proteomes" id="UP000682733"/>
    </source>
</evidence>
<protein>
    <submittedName>
        <fullName evidence="3">Uncharacterized protein</fullName>
    </submittedName>
</protein>
<comment type="caution">
    <text evidence="3">The sequence shown here is derived from an EMBL/GenBank/DDBJ whole genome shotgun (WGS) entry which is preliminary data.</text>
</comment>
<dbReference type="Proteomes" id="UP000682733">
    <property type="component" value="Unassembled WGS sequence"/>
</dbReference>
<evidence type="ECO:0000313" key="2">
    <source>
        <dbReference type="EMBL" id="CAF1417333.1"/>
    </source>
</evidence>
<name>A0A8S2ST85_9BILA</name>
<gene>
    <name evidence="2" type="ORF">OVA965_LOCUS33575</name>
    <name evidence="3" type="ORF">TMI583_LOCUS34463</name>
</gene>
<reference evidence="3" key="1">
    <citation type="submission" date="2021-02" db="EMBL/GenBank/DDBJ databases">
        <authorList>
            <person name="Nowell W R."/>
        </authorList>
    </citation>
    <scope>NUCLEOTIDE SEQUENCE</scope>
</reference>
<proteinExistence type="predicted"/>